<dbReference type="AlphaFoldDB" id="A0A6G0RA81"/>
<sequence>MSFNSIASLQAAALFLNPLRCRRLPAGVVQRTAGRQAGKPANARAKKVSAGPSTCIL</sequence>
<accession>A0A6G0RA81</accession>
<evidence type="ECO:0000313" key="3">
    <source>
        <dbReference type="Proteomes" id="UP000486351"/>
    </source>
</evidence>
<feature type="region of interest" description="Disordered" evidence="1">
    <location>
        <begin position="34"/>
        <end position="57"/>
    </location>
</feature>
<evidence type="ECO:0000313" key="2">
    <source>
        <dbReference type="EMBL" id="KAE9325880.1"/>
    </source>
</evidence>
<gene>
    <name evidence="2" type="ORF">PF008_g16786</name>
</gene>
<protein>
    <submittedName>
        <fullName evidence="2">Uncharacterized protein</fullName>
    </submittedName>
</protein>
<comment type="caution">
    <text evidence="2">The sequence shown here is derived from an EMBL/GenBank/DDBJ whole genome shotgun (WGS) entry which is preliminary data.</text>
</comment>
<name>A0A6G0RA81_9STRA</name>
<dbReference type="EMBL" id="QXFY01001171">
    <property type="protein sequence ID" value="KAE9325880.1"/>
    <property type="molecule type" value="Genomic_DNA"/>
</dbReference>
<organism evidence="2 3">
    <name type="scientific">Phytophthora fragariae</name>
    <dbReference type="NCBI Taxonomy" id="53985"/>
    <lineage>
        <taxon>Eukaryota</taxon>
        <taxon>Sar</taxon>
        <taxon>Stramenopiles</taxon>
        <taxon>Oomycota</taxon>
        <taxon>Peronosporomycetes</taxon>
        <taxon>Peronosporales</taxon>
        <taxon>Peronosporaceae</taxon>
        <taxon>Phytophthora</taxon>
    </lineage>
</organism>
<evidence type="ECO:0000256" key="1">
    <source>
        <dbReference type="SAM" id="MobiDB-lite"/>
    </source>
</evidence>
<proteinExistence type="predicted"/>
<dbReference type="Proteomes" id="UP000486351">
    <property type="component" value="Unassembled WGS sequence"/>
</dbReference>
<reference evidence="2 3" key="1">
    <citation type="submission" date="2018-09" db="EMBL/GenBank/DDBJ databases">
        <title>Genomic investigation of the strawberry pathogen Phytophthora fragariae indicates pathogenicity is determined by transcriptional variation in three key races.</title>
        <authorList>
            <person name="Adams T.M."/>
            <person name="Armitage A.D."/>
            <person name="Sobczyk M.K."/>
            <person name="Bates H.J."/>
            <person name="Dunwell J.M."/>
            <person name="Nellist C.F."/>
            <person name="Harrison R.J."/>
        </authorList>
    </citation>
    <scope>NUCLEOTIDE SEQUENCE [LARGE SCALE GENOMIC DNA]</scope>
    <source>
        <strain evidence="2 3">NOV-77</strain>
    </source>
</reference>